<reference evidence="4 5" key="2">
    <citation type="submission" date="2024-03" db="EMBL/GenBank/DDBJ databases">
        <title>The Genome Sequence of Enterococcus sp. DIV2402.</title>
        <authorList>
            <consortium name="The Broad Institute Genomics Platform"/>
            <consortium name="The Broad Institute Microbial Omics Core"/>
            <consortium name="The Broad Institute Genomic Center for Infectious Diseases"/>
            <person name="Earl A."/>
            <person name="Manson A."/>
            <person name="Gilmore M."/>
            <person name="Schwartman J."/>
            <person name="Shea T."/>
            <person name="Abouelleil A."/>
            <person name="Cao P."/>
            <person name="Chapman S."/>
            <person name="Cusick C."/>
            <person name="Young S."/>
            <person name="Neafsey D."/>
            <person name="Nusbaum C."/>
            <person name="Birren B."/>
        </authorList>
    </citation>
    <scope>NUCLEOTIDE SEQUENCE [LARGE SCALE GENOMIC DNA]</scope>
    <source>
        <strain evidence="4 5">DIV2402</strain>
    </source>
</reference>
<dbReference type="RefSeq" id="WP_207942584.1">
    <property type="nucleotide sequence ID" value="NZ_CP147251.1"/>
</dbReference>
<dbReference type="Proteomes" id="UP000664701">
    <property type="component" value="Chromosome"/>
</dbReference>
<sequence>MSLRLLTKADLESYHFVLHHGYQQTKEFPISFEAADYSKEDSLKWLEAHPTYGWFDEELTSVLSLRMPWGAEPGPYGVPHIGHFTTHPNYSGKGYGRQLYQQVEQEILKKQLRTPFVTLGTAASHPWLNEMYQRFGFHEIARKQLTGKQHITIYYQKDL</sequence>
<proteinExistence type="predicted"/>
<dbReference type="Pfam" id="PF00583">
    <property type="entry name" value="Acetyltransf_1"/>
    <property type="match status" value="1"/>
</dbReference>
<feature type="domain" description="N-acetyltransferase" evidence="3">
    <location>
        <begin position="1"/>
        <end position="159"/>
    </location>
</feature>
<name>A0ABZ2SSS9_9ENTE</name>
<dbReference type="Gene3D" id="3.40.630.30">
    <property type="match status" value="1"/>
</dbReference>
<keyword evidence="1" id="KW-0808">Transferase</keyword>
<dbReference type="EMBL" id="CP147251">
    <property type="protein sequence ID" value="WYJ77199.1"/>
    <property type="molecule type" value="Genomic_DNA"/>
</dbReference>
<evidence type="ECO:0000259" key="3">
    <source>
        <dbReference type="PROSITE" id="PS51186"/>
    </source>
</evidence>
<accession>A0ABZ2SSS9</accession>
<dbReference type="InterPro" id="IPR016181">
    <property type="entry name" value="Acyl_CoA_acyltransferase"/>
</dbReference>
<dbReference type="SUPFAM" id="SSF55729">
    <property type="entry name" value="Acyl-CoA N-acyltransferases (Nat)"/>
    <property type="match status" value="1"/>
</dbReference>
<keyword evidence="2" id="KW-0012">Acyltransferase</keyword>
<dbReference type="PROSITE" id="PS51186">
    <property type="entry name" value="GNAT"/>
    <property type="match status" value="1"/>
</dbReference>
<reference evidence="4 5" key="1">
    <citation type="submission" date="2021-03" db="EMBL/GenBank/DDBJ databases">
        <authorList>
            <person name="Gilmore M.S."/>
            <person name="Schwartzman J."/>
            <person name="Van Tyne D."/>
            <person name="Martin M."/>
            <person name="Earl A.M."/>
            <person name="Manson A.L."/>
            <person name="Straub T."/>
            <person name="Salamzade R."/>
            <person name="Saavedra J."/>
            <person name="Lebreton F."/>
            <person name="Prichula J."/>
            <person name="Schaufler K."/>
            <person name="Gaca A."/>
            <person name="Sgardioli B."/>
            <person name="Wagenaar J."/>
            <person name="Strong T."/>
        </authorList>
    </citation>
    <scope>NUCLEOTIDE SEQUENCE [LARGE SCALE GENOMIC DNA]</scope>
    <source>
        <strain evidence="4 5">DIV2402</strain>
    </source>
</reference>
<dbReference type="CDD" id="cd04301">
    <property type="entry name" value="NAT_SF"/>
    <property type="match status" value="1"/>
</dbReference>
<organism evidence="4 5">
    <name type="scientific">Candidatus Enterococcus lowellii</name>
    <dbReference type="NCBI Taxonomy" id="2230877"/>
    <lineage>
        <taxon>Bacteria</taxon>
        <taxon>Bacillati</taxon>
        <taxon>Bacillota</taxon>
        <taxon>Bacilli</taxon>
        <taxon>Lactobacillales</taxon>
        <taxon>Enterococcaceae</taxon>
        <taxon>Enterococcus</taxon>
    </lineage>
</organism>
<evidence type="ECO:0000256" key="1">
    <source>
        <dbReference type="ARBA" id="ARBA00022679"/>
    </source>
</evidence>
<evidence type="ECO:0000256" key="2">
    <source>
        <dbReference type="ARBA" id="ARBA00023315"/>
    </source>
</evidence>
<protein>
    <recommendedName>
        <fullName evidence="3">N-acetyltransferase domain-containing protein</fullName>
    </recommendedName>
</protein>
<dbReference type="InterPro" id="IPR000182">
    <property type="entry name" value="GNAT_dom"/>
</dbReference>
<gene>
    <name evidence="4" type="ORF">DOK78_001837</name>
</gene>
<evidence type="ECO:0000313" key="5">
    <source>
        <dbReference type="Proteomes" id="UP000664701"/>
    </source>
</evidence>
<keyword evidence="5" id="KW-1185">Reference proteome</keyword>
<evidence type="ECO:0000313" key="4">
    <source>
        <dbReference type="EMBL" id="WYJ77199.1"/>
    </source>
</evidence>
<dbReference type="PANTHER" id="PTHR43800:SF1">
    <property type="entry name" value="PEPTIDYL-LYSINE N-ACETYLTRANSFERASE YJAB"/>
    <property type="match status" value="1"/>
</dbReference>
<dbReference type="PANTHER" id="PTHR43800">
    <property type="entry name" value="PEPTIDYL-LYSINE N-ACETYLTRANSFERASE YJAB"/>
    <property type="match status" value="1"/>
</dbReference>